<keyword evidence="5" id="KW-1185">Reference proteome</keyword>
<evidence type="ECO:0000256" key="1">
    <source>
        <dbReference type="ARBA" id="ARBA00010792"/>
    </source>
</evidence>
<dbReference type="InterPro" id="IPR051311">
    <property type="entry name" value="DedA_domain"/>
</dbReference>
<comment type="similarity">
    <text evidence="1">Belongs to the DedA family.</text>
</comment>
<evidence type="ECO:0000259" key="3">
    <source>
        <dbReference type="Pfam" id="PF09335"/>
    </source>
</evidence>
<evidence type="ECO:0000313" key="4">
    <source>
        <dbReference type="EMBL" id="MFC4769903.1"/>
    </source>
</evidence>
<keyword evidence="2" id="KW-0472">Membrane</keyword>
<keyword evidence="2" id="KW-0812">Transmembrane</keyword>
<dbReference type="RefSeq" id="WP_380028967.1">
    <property type="nucleotide sequence ID" value="NZ_JBHSHC010000149.1"/>
</dbReference>
<dbReference type="InterPro" id="IPR032816">
    <property type="entry name" value="VTT_dom"/>
</dbReference>
<name>A0ABV9Q7M8_9BACL</name>
<reference evidence="5" key="1">
    <citation type="journal article" date="2019" name="Int. J. Syst. Evol. Microbiol.">
        <title>The Global Catalogue of Microorganisms (GCM) 10K type strain sequencing project: providing services to taxonomists for standard genome sequencing and annotation.</title>
        <authorList>
            <consortium name="The Broad Institute Genomics Platform"/>
            <consortium name="The Broad Institute Genome Sequencing Center for Infectious Disease"/>
            <person name="Wu L."/>
            <person name="Ma J."/>
        </authorList>
    </citation>
    <scope>NUCLEOTIDE SEQUENCE [LARGE SCALE GENOMIC DNA]</scope>
    <source>
        <strain evidence="5">WYCCWR 12678</strain>
    </source>
</reference>
<sequence length="201" mass="23145">MIQDLLLRFIAVYGYIGLFFALVFGIIGLPLPDELLMMFSGFLVSKGELRYATTVLVSLSGSMIGMSLSFWIGYRYGMPVLQKHGRKIHLTPEKLEKAERWFRRFGKWTVTFGYFFPGIRHVTALFAGISKWSYGTFLLYALPGALIWVFTFIPLGIHLQEDWRTVAEIVRKFTWGIVIVVVVLTLVGWRIQRRLKKRSVG</sequence>
<feature type="transmembrane region" description="Helical" evidence="2">
    <location>
        <begin position="12"/>
        <end position="31"/>
    </location>
</feature>
<feature type="transmembrane region" description="Helical" evidence="2">
    <location>
        <begin position="51"/>
        <end position="74"/>
    </location>
</feature>
<evidence type="ECO:0000256" key="2">
    <source>
        <dbReference type="SAM" id="Phobius"/>
    </source>
</evidence>
<organism evidence="4 5">
    <name type="scientific">Effusibacillus consociatus</name>
    <dbReference type="NCBI Taxonomy" id="1117041"/>
    <lineage>
        <taxon>Bacteria</taxon>
        <taxon>Bacillati</taxon>
        <taxon>Bacillota</taxon>
        <taxon>Bacilli</taxon>
        <taxon>Bacillales</taxon>
        <taxon>Alicyclobacillaceae</taxon>
        <taxon>Effusibacillus</taxon>
    </lineage>
</organism>
<feature type="domain" description="VTT" evidence="3">
    <location>
        <begin position="31"/>
        <end position="156"/>
    </location>
</feature>
<accession>A0ABV9Q7M8</accession>
<evidence type="ECO:0000313" key="5">
    <source>
        <dbReference type="Proteomes" id="UP001596002"/>
    </source>
</evidence>
<dbReference type="EMBL" id="JBHSHC010000149">
    <property type="protein sequence ID" value="MFC4769903.1"/>
    <property type="molecule type" value="Genomic_DNA"/>
</dbReference>
<protein>
    <submittedName>
        <fullName evidence="4">DedA family protein</fullName>
    </submittedName>
</protein>
<feature type="transmembrane region" description="Helical" evidence="2">
    <location>
        <begin position="169"/>
        <end position="189"/>
    </location>
</feature>
<dbReference type="Pfam" id="PF09335">
    <property type="entry name" value="VTT_dom"/>
    <property type="match status" value="1"/>
</dbReference>
<gene>
    <name evidence="4" type="ORF">ACFO8Q_21595</name>
</gene>
<comment type="caution">
    <text evidence="4">The sequence shown here is derived from an EMBL/GenBank/DDBJ whole genome shotgun (WGS) entry which is preliminary data.</text>
</comment>
<feature type="transmembrane region" description="Helical" evidence="2">
    <location>
        <begin position="137"/>
        <end position="157"/>
    </location>
</feature>
<dbReference type="Proteomes" id="UP001596002">
    <property type="component" value="Unassembled WGS sequence"/>
</dbReference>
<dbReference type="PANTHER" id="PTHR42709">
    <property type="entry name" value="ALKALINE PHOSPHATASE LIKE PROTEIN"/>
    <property type="match status" value="1"/>
</dbReference>
<dbReference type="PANTHER" id="PTHR42709:SF9">
    <property type="entry name" value="ALKALINE PHOSPHATASE LIKE PROTEIN"/>
    <property type="match status" value="1"/>
</dbReference>
<proteinExistence type="inferred from homology"/>
<keyword evidence="2" id="KW-1133">Transmembrane helix</keyword>